<dbReference type="NCBIfam" id="TIGR01198">
    <property type="entry name" value="pgl"/>
    <property type="match status" value="1"/>
</dbReference>
<dbReference type="EMBL" id="CAEZSE010000170">
    <property type="protein sequence ID" value="CAB4541487.1"/>
    <property type="molecule type" value="Genomic_DNA"/>
</dbReference>
<accession>A0A6J6BS35</accession>
<dbReference type="AlphaFoldDB" id="A0A6J6BS35"/>
<dbReference type="InterPro" id="IPR039104">
    <property type="entry name" value="6PGL"/>
</dbReference>
<dbReference type="PANTHER" id="PTHR11054:SF0">
    <property type="entry name" value="6-PHOSPHOGLUCONOLACTONASE"/>
    <property type="match status" value="1"/>
</dbReference>
<dbReference type="GO" id="GO:0017057">
    <property type="term" value="F:6-phosphogluconolactonase activity"/>
    <property type="evidence" value="ECO:0007669"/>
    <property type="project" value="InterPro"/>
</dbReference>
<dbReference type="SUPFAM" id="SSF100950">
    <property type="entry name" value="NagB/RpiA/CoA transferase-like"/>
    <property type="match status" value="1"/>
</dbReference>
<comment type="similarity">
    <text evidence="1">Belongs to the glucosamine/galactosamine-6-phosphate isomerase family. 6-phosphogluconolactonase subfamily.</text>
</comment>
<organism evidence="3">
    <name type="scientific">freshwater metagenome</name>
    <dbReference type="NCBI Taxonomy" id="449393"/>
    <lineage>
        <taxon>unclassified sequences</taxon>
        <taxon>metagenomes</taxon>
        <taxon>ecological metagenomes</taxon>
    </lineage>
</organism>
<dbReference type="Pfam" id="PF01182">
    <property type="entry name" value="Glucosamine_iso"/>
    <property type="match status" value="1"/>
</dbReference>
<evidence type="ECO:0000259" key="2">
    <source>
        <dbReference type="Pfam" id="PF01182"/>
    </source>
</evidence>
<dbReference type="GO" id="GO:0006098">
    <property type="term" value="P:pentose-phosphate shunt"/>
    <property type="evidence" value="ECO:0007669"/>
    <property type="project" value="InterPro"/>
</dbReference>
<dbReference type="InterPro" id="IPR005900">
    <property type="entry name" value="6-phosphogluconolactonase_DevB"/>
</dbReference>
<dbReference type="CDD" id="cd01400">
    <property type="entry name" value="6PGL"/>
    <property type="match status" value="1"/>
</dbReference>
<gene>
    <name evidence="3" type="ORF">UFOPK1353_00950</name>
</gene>
<dbReference type="Gene3D" id="3.40.50.1360">
    <property type="match status" value="1"/>
</dbReference>
<dbReference type="PANTHER" id="PTHR11054">
    <property type="entry name" value="6-PHOSPHOGLUCONOLACTONASE"/>
    <property type="match status" value="1"/>
</dbReference>
<sequence>MAIKESFSETDSRLKLFATESEVFQFTAKYLTEIIETTVNAREDCNVIIAGGRSITKSLEYLSPLSIDWRRVNWFLADERCVAKDDLQRNDLQIRQVLQKTLGNTYGNVTSSRTDKSLEEAVKEYATRIDQVNMFDFCLLGMGDDGHIASLLPGHRALKATDSCCLVSDSPNPPSQRITLSMSALRNTKNRIVVTAGATKKQAVLEFRNDPQTPVRIFDPSLVVLDHGASK</sequence>
<dbReference type="InterPro" id="IPR006148">
    <property type="entry name" value="Glc/Gal-6P_isomerase"/>
</dbReference>
<dbReference type="InterPro" id="IPR037171">
    <property type="entry name" value="NagB/RpiA_transferase-like"/>
</dbReference>
<evidence type="ECO:0000256" key="1">
    <source>
        <dbReference type="ARBA" id="ARBA00010662"/>
    </source>
</evidence>
<name>A0A6J6BS35_9ZZZZ</name>
<proteinExistence type="inferred from homology"/>
<protein>
    <submittedName>
        <fullName evidence="3">Unannotated protein</fullName>
    </submittedName>
</protein>
<dbReference type="GO" id="GO:0005975">
    <property type="term" value="P:carbohydrate metabolic process"/>
    <property type="evidence" value="ECO:0007669"/>
    <property type="project" value="InterPro"/>
</dbReference>
<reference evidence="3" key="1">
    <citation type="submission" date="2020-05" db="EMBL/GenBank/DDBJ databases">
        <authorList>
            <person name="Chiriac C."/>
            <person name="Salcher M."/>
            <person name="Ghai R."/>
            <person name="Kavagutti S V."/>
        </authorList>
    </citation>
    <scope>NUCLEOTIDE SEQUENCE</scope>
</reference>
<feature type="domain" description="Glucosamine/galactosamine-6-phosphate isomerase" evidence="2">
    <location>
        <begin position="19"/>
        <end position="220"/>
    </location>
</feature>
<evidence type="ECO:0000313" key="3">
    <source>
        <dbReference type="EMBL" id="CAB4541487.1"/>
    </source>
</evidence>